<gene>
    <name evidence="2" type="ORF">F4V44_17220</name>
</gene>
<reference evidence="2 3" key="1">
    <citation type="submission" date="2019-09" db="EMBL/GenBank/DDBJ databases">
        <title>Whole genome sequences of isolates from the Mars Exploration Rovers.</title>
        <authorList>
            <person name="Seuylemezian A."/>
            <person name="Vaishampayan P."/>
        </authorList>
    </citation>
    <scope>NUCLEOTIDE SEQUENCE [LARGE SCALE GENOMIC DNA]</scope>
    <source>
        <strain evidence="2 3">MER_TA_151</strain>
    </source>
</reference>
<dbReference type="PANTHER" id="PTHR34385:SF1">
    <property type="entry name" value="PEPTIDOGLYCAN L-ALANYL-D-GLUTAMATE ENDOPEPTIDASE CWLK"/>
    <property type="match status" value="1"/>
</dbReference>
<dbReference type="Pfam" id="PF02557">
    <property type="entry name" value="VanY"/>
    <property type="match status" value="1"/>
</dbReference>
<comment type="caution">
    <text evidence="2">The sequence shown here is derived from an EMBL/GenBank/DDBJ whole genome shotgun (WGS) entry which is preliminary data.</text>
</comment>
<dbReference type="GO" id="GO:0006508">
    <property type="term" value="P:proteolysis"/>
    <property type="evidence" value="ECO:0007669"/>
    <property type="project" value="InterPro"/>
</dbReference>
<dbReference type="CDD" id="cd14852">
    <property type="entry name" value="LD-carboxypeptidase"/>
    <property type="match status" value="1"/>
</dbReference>
<evidence type="ECO:0000313" key="2">
    <source>
        <dbReference type="EMBL" id="KAA9021720.1"/>
    </source>
</evidence>
<dbReference type="InterPro" id="IPR009045">
    <property type="entry name" value="Zn_M74/Hedgehog-like"/>
</dbReference>
<dbReference type="AlphaFoldDB" id="A0A5J5HMD0"/>
<name>A0A5J5HMD0_9BACI</name>
<dbReference type="PROSITE" id="PS51257">
    <property type="entry name" value="PROKAR_LIPOPROTEIN"/>
    <property type="match status" value="1"/>
</dbReference>
<dbReference type="Gene3D" id="3.30.1380.10">
    <property type="match status" value="1"/>
</dbReference>
<evidence type="ECO:0000313" key="3">
    <source>
        <dbReference type="Proteomes" id="UP000326671"/>
    </source>
</evidence>
<dbReference type="PANTHER" id="PTHR34385">
    <property type="entry name" value="D-ALANYL-D-ALANINE CARBOXYPEPTIDASE"/>
    <property type="match status" value="1"/>
</dbReference>
<dbReference type="GO" id="GO:0008233">
    <property type="term" value="F:peptidase activity"/>
    <property type="evidence" value="ECO:0007669"/>
    <property type="project" value="InterPro"/>
</dbReference>
<organism evidence="2 3">
    <name type="scientific">Niallia endozanthoxylica</name>
    <dbReference type="NCBI Taxonomy" id="2036016"/>
    <lineage>
        <taxon>Bacteria</taxon>
        <taxon>Bacillati</taxon>
        <taxon>Bacillota</taxon>
        <taxon>Bacilli</taxon>
        <taxon>Bacillales</taxon>
        <taxon>Bacillaceae</taxon>
        <taxon>Niallia</taxon>
    </lineage>
</organism>
<dbReference type="SUPFAM" id="SSF55166">
    <property type="entry name" value="Hedgehog/DD-peptidase"/>
    <property type="match status" value="1"/>
</dbReference>
<dbReference type="OrthoDB" id="9792074at2"/>
<evidence type="ECO:0000259" key="1">
    <source>
        <dbReference type="Pfam" id="PF02557"/>
    </source>
</evidence>
<keyword evidence="3" id="KW-1185">Reference proteome</keyword>
<feature type="domain" description="D-alanyl-D-alanine carboxypeptidase-like core" evidence="1">
    <location>
        <begin position="115"/>
        <end position="243"/>
    </location>
</feature>
<dbReference type="Proteomes" id="UP000326671">
    <property type="component" value="Unassembled WGS sequence"/>
</dbReference>
<dbReference type="EMBL" id="VYKL01000026">
    <property type="protein sequence ID" value="KAA9021720.1"/>
    <property type="molecule type" value="Genomic_DNA"/>
</dbReference>
<accession>A0A5J5HMD0</accession>
<proteinExistence type="predicted"/>
<dbReference type="RefSeq" id="WP_150441247.1">
    <property type="nucleotide sequence ID" value="NZ_VYKL01000026.1"/>
</dbReference>
<dbReference type="InterPro" id="IPR058193">
    <property type="entry name" value="VanY/YodJ_core_dom"/>
</dbReference>
<protein>
    <submittedName>
        <fullName evidence="2">M15 family metallopeptidase</fullName>
    </submittedName>
</protein>
<dbReference type="InterPro" id="IPR052179">
    <property type="entry name" value="DD-CPase-like"/>
</dbReference>
<dbReference type="InterPro" id="IPR003709">
    <property type="entry name" value="VanY-like_core_dom"/>
</dbReference>
<sequence>MRKLAVAIGSLVLLAGCNGVSFFEKESVQQEEHNPSKGEKDITLTESGASENDFVLESVYFNEIAVVNGKNMIQNPTNTMVLVNKEFALPDFYAPDDLVRPNVAFSFGDQDIEKSYMRKEAADALEKMFSDAMNNGIQLFAVSGYRSYDRQQQVYNAEVSRVGEELAVQAVAVPGFSEHQTGLSMDISSESAQFALSEQFGRTLEGKWLQKNAHRFGFILRYPKGKENITGYKYESWHYRYVGVKAATEIYENDLTLEEYFNKVKKI</sequence>